<evidence type="ECO:0000256" key="1">
    <source>
        <dbReference type="ARBA" id="ARBA00022618"/>
    </source>
</evidence>
<protein>
    <recommendedName>
        <fullName evidence="5">Anaphase-promoting complex subunit 4-like WD40 domain-containing protein</fullName>
    </recommendedName>
</protein>
<keyword evidence="4" id="KW-0131">Cell cycle</keyword>
<keyword evidence="3" id="KW-0833">Ubl conjugation pathway</keyword>
<dbReference type="GO" id="GO:0070979">
    <property type="term" value="P:protein K11-linked ubiquitination"/>
    <property type="evidence" value="ECO:0007669"/>
    <property type="project" value="TreeGrafter"/>
</dbReference>
<evidence type="ECO:0000256" key="2">
    <source>
        <dbReference type="ARBA" id="ARBA00022776"/>
    </source>
</evidence>
<evidence type="ECO:0000256" key="3">
    <source>
        <dbReference type="ARBA" id="ARBA00022786"/>
    </source>
</evidence>
<evidence type="ECO:0000313" key="6">
    <source>
        <dbReference type="EMBL" id="CAI5744185.1"/>
    </source>
</evidence>
<dbReference type="InterPro" id="IPR024977">
    <property type="entry name" value="Apc4-like_WD40_dom"/>
</dbReference>
<dbReference type="SUPFAM" id="SSF50978">
    <property type="entry name" value="WD40 repeat-like"/>
    <property type="match status" value="1"/>
</dbReference>
<evidence type="ECO:0000256" key="4">
    <source>
        <dbReference type="ARBA" id="ARBA00023306"/>
    </source>
</evidence>
<keyword evidence="2" id="KW-0498">Mitosis</keyword>
<dbReference type="Proteomes" id="UP001162029">
    <property type="component" value="Unassembled WGS sequence"/>
</dbReference>
<gene>
    <name evidence="6" type="ORF">PDE001_LOCUS9349</name>
</gene>
<dbReference type="Gene3D" id="2.130.10.10">
    <property type="entry name" value="YVTN repeat-like/Quinoprotein amine dehydrogenase"/>
    <property type="match status" value="1"/>
</dbReference>
<dbReference type="EMBL" id="CANTFM010002050">
    <property type="protein sequence ID" value="CAI5744185.1"/>
    <property type="molecule type" value="Genomic_DNA"/>
</dbReference>
<evidence type="ECO:0000259" key="5">
    <source>
        <dbReference type="Pfam" id="PF12894"/>
    </source>
</evidence>
<reference evidence="6" key="1">
    <citation type="submission" date="2022-12" db="EMBL/GenBank/DDBJ databases">
        <authorList>
            <person name="Webb A."/>
        </authorList>
    </citation>
    <scope>NUCLEOTIDE SEQUENCE</scope>
    <source>
        <strain evidence="6">Pd1</strain>
    </source>
</reference>
<accession>A0AAV0V4P2</accession>
<dbReference type="PANTHER" id="PTHR13260:SF0">
    <property type="entry name" value="ANAPHASE-PROMOTING COMPLEX SUBUNIT 4"/>
    <property type="match status" value="1"/>
</dbReference>
<dbReference type="GO" id="GO:0051301">
    <property type="term" value="P:cell division"/>
    <property type="evidence" value="ECO:0007669"/>
    <property type="project" value="UniProtKB-KW"/>
</dbReference>
<dbReference type="InterPro" id="IPR015943">
    <property type="entry name" value="WD40/YVTN_repeat-like_dom_sf"/>
</dbReference>
<evidence type="ECO:0000313" key="7">
    <source>
        <dbReference type="Proteomes" id="UP001162029"/>
    </source>
</evidence>
<dbReference type="GO" id="GO:0034399">
    <property type="term" value="C:nuclear periphery"/>
    <property type="evidence" value="ECO:0007669"/>
    <property type="project" value="TreeGrafter"/>
</dbReference>
<dbReference type="GO" id="GO:0031145">
    <property type="term" value="P:anaphase-promoting complex-dependent catabolic process"/>
    <property type="evidence" value="ECO:0007669"/>
    <property type="project" value="InterPro"/>
</dbReference>
<dbReference type="InterPro" id="IPR036322">
    <property type="entry name" value="WD40_repeat_dom_sf"/>
</dbReference>
<dbReference type="Pfam" id="PF12894">
    <property type="entry name" value="ANAPC4_WD40"/>
    <property type="match status" value="1"/>
</dbReference>
<keyword evidence="1" id="KW-0132">Cell division</keyword>
<name>A0AAV0V4P2_9STRA</name>
<sequence>MSPKRPFVTLQDRFVSSLAVACCPTMDLVAVLTLDHHLVVHRTTSWQKLLYIKRSDVSSEMMTLAWRPDGLQLAVGCANGDVVIFEIEYERILPDRHNSFRHEHCITAMHWAQITEVGALNKAQSADKRRHWKVPGAFGDVSSPHDAMSQSKIQFQNRASRFLAVNCETASPDTLLVTADDRGFIALWWMGRVLLTRIDVSKQFGEEEFQILDLMGHQQSDIGGFRIEQVNFAADLSLLFVLLVFFSGGSGQVDNAMGGKLESKLYRILALDMTALQHIYADVALVASTVDCVHILLHRIATHGRQMSTEWKNATRMFELKIGAHRAAL</sequence>
<keyword evidence="7" id="KW-1185">Reference proteome</keyword>
<feature type="domain" description="Anaphase-promoting complex subunit 4-like WD40" evidence="5">
    <location>
        <begin position="22"/>
        <end position="112"/>
    </location>
</feature>
<dbReference type="PANTHER" id="PTHR13260">
    <property type="entry name" value="ANAPHASE PROMOTING COMPLEX SUBUNIT 4 APC4"/>
    <property type="match status" value="1"/>
</dbReference>
<dbReference type="InterPro" id="IPR024789">
    <property type="entry name" value="APC4"/>
</dbReference>
<dbReference type="AlphaFoldDB" id="A0AAV0V4P2"/>
<proteinExistence type="predicted"/>
<organism evidence="6 7">
    <name type="scientific">Peronospora destructor</name>
    <dbReference type="NCBI Taxonomy" id="86335"/>
    <lineage>
        <taxon>Eukaryota</taxon>
        <taxon>Sar</taxon>
        <taxon>Stramenopiles</taxon>
        <taxon>Oomycota</taxon>
        <taxon>Peronosporomycetes</taxon>
        <taxon>Peronosporales</taxon>
        <taxon>Peronosporaceae</taxon>
        <taxon>Peronospora</taxon>
    </lineage>
</organism>
<dbReference type="GO" id="GO:0005680">
    <property type="term" value="C:anaphase-promoting complex"/>
    <property type="evidence" value="ECO:0007669"/>
    <property type="project" value="InterPro"/>
</dbReference>
<comment type="caution">
    <text evidence="6">The sequence shown here is derived from an EMBL/GenBank/DDBJ whole genome shotgun (WGS) entry which is preliminary data.</text>
</comment>